<dbReference type="EMBL" id="JARAKH010000024">
    <property type="protein sequence ID" value="KAK8391125.1"/>
    <property type="molecule type" value="Genomic_DNA"/>
</dbReference>
<evidence type="ECO:0000313" key="2">
    <source>
        <dbReference type="Proteomes" id="UP001487740"/>
    </source>
</evidence>
<reference evidence="1 2" key="1">
    <citation type="submission" date="2023-03" db="EMBL/GenBank/DDBJ databases">
        <title>High-quality genome of Scylla paramamosain provides insights in environmental adaptation.</title>
        <authorList>
            <person name="Zhang L."/>
        </authorList>
    </citation>
    <scope>NUCLEOTIDE SEQUENCE [LARGE SCALE GENOMIC DNA]</scope>
    <source>
        <strain evidence="1">LZ_2023a</strain>
        <tissue evidence="1">Muscle</tissue>
    </source>
</reference>
<protein>
    <submittedName>
        <fullName evidence="1">Uncharacterized protein</fullName>
    </submittedName>
</protein>
<proteinExistence type="predicted"/>
<name>A0AAW0TWX1_SCYPA</name>
<comment type="caution">
    <text evidence="1">The sequence shown here is derived from an EMBL/GenBank/DDBJ whole genome shotgun (WGS) entry which is preliminary data.</text>
</comment>
<evidence type="ECO:0000313" key="1">
    <source>
        <dbReference type="EMBL" id="KAK8391125.1"/>
    </source>
</evidence>
<sequence>MVLLPCCVSCVLRDARLKTLTAPPWRSAPRDPPRRHCTRRFNEAELPFKSDVFAAPLPLHCHSSRCSFRCSSRRHASRAAAASLRCWALLLTAVLLTSPFF</sequence>
<dbReference type="AlphaFoldDB" id="A0AAW0TWX1"/>
<organism evidence="1 2">
    <name type="scientific">Scylla paramamosain</name>
    <name type="common">Mud crab</name>
    <dbReference type="NCBI Taxonomy" id="85552"/>
    <lineage>
        <taxon>Eukaryota</taxon>
        <taxon>Metazoa</taxon>
        <taxon>Ecdysozoa</taxon>
        <taxon>Arthropoda</taxon>
        <taxon>Crustacea</taxon>
        <taxon>Multicrustacea</taxon>
        <taxon>Malacostraca</taxon>
        <taxon>Eumalacostraca</taxon>
        <taxon>Eucarida</taxon>
        <taxon>Decapoda</taxon>
        <taxon>Pleocyemata</taxon>
        <taxon>Brachyura</taxon>
        <taxon>Eubrachyura</taxon>
        <taxon>Portunoidea</taxon>
        <taxon>Portunidae</taxon>
        <taxon>Portuninae</taxon>
        <taxon>Scylla</taxon>
    </lineage>
</organism>
<gene>
    <name evidence="1" type="ORF">O3P69_017048</name>
</gene>
<accession>A0AAW0TWX1</accession>
<dbReference type="Proteomes" id="UP001487740">
    <property type="component" value="Unassembled WGS sequence"/>
</dbReference>
<keyword evidence="2" id="KW-1185">Reference proteome</keyword>